<dbReference type="SUPFAM" id="SSF57701">
    <property type="entry name" value="Zn2/Cys6 DNA-binding domain"/>
    <property type="match status" value="1"/>
</dbReference>
<dbReference type="Gene3D" id="4.10.240.10">
    <property type="entry name" value="Zn(2)-C6 fungal-type DNA-binding domain"/>
    <property type="match status" value="1"/>
</dbReference>
<dbReference type="GO" id="GO:0008270">
    <property type="term" value="F:zinc ion binding"/>
    <property type="evidence" value="ECO:0007669"/>
    <property type="project" value="InterPro"/>
</dbReference>
<dbReference type="SMART" id="SM00906">
    <property type="entry name" value="Fungal_trans"/>
    <property type="match status" value="1"/>
</dbReference>
<dbReference type="PANTHER" id="PTHR31001">
    <property type="entry name" value="UNCHARACTERIZED TRANSCRIPTIONAL REGULATORY PROTEIN"/>
    <property type="match status" value="1"/>
</dbReference>
<proteinExistence type="predicted"/>
<dbReference type="InterPro" id="IPR007219">
    <property type="entry name" value="XnlR_reg_dom"/>
</dbReference>
<accession>W3WL68</accession>
<dbReference type="PROSITE" id="PS50048">
    <property type="entry name" value="ZN2_CY6_FUNGAL_2"/>
    <property type="match status" value="1"/>
</dbReference>
<sequence>MTPHSSSRIITRKRERLACKECRRRKLKCDRTSPSCSSCTRRGDGESCTYQRLAQTPEDRQEQRAATQARLEHLEQLVHQLASQPSTASGTSLTPPLQADSDTFESEISSGTVVNGESLTYNGATHWSAMLEDINELRLVLPIDDAAALDDHPDVLPEDKGVELLFGGGVCLPLDVVIATYLPPRQEVDRIISAYFRAEAIAAPFIHGPQFRRFYQEFWKDQTSSSPLWLSILFSILHISSHTLRRNIDPVATNQFSVAAAHCLTSGHYFRPKRFAVEALTIFTQAQCLTSKELPPDIGALIGLTVRAATNMGYHREIEGPRISPFEREMRRRTWSFCMQLDVLIAFHLGLPTNIQFPTWNTHPPTILPDSAFDEDTVLLPPSRPESELNHRLFYLAKHRFMVFLERILRHTLSAQPDPSEVDSLDAEVRAVFENLPEYMKPRSVADSVIDSASLMVTRLCVSFIYCKCLCVLHRPYVTQGRPESIVICHDVSLRLVREYVDAYAEFAPGGQAETESWFTSALSWHDFLFGNMALCLVICAMSSNPASPVIDLSLTLETLEKSRRLCADEVPTRHKDTRKVLALITAVIRKFSVVDLATQDSFSMDTIGMIPETSKDLLLDFPMDTTWDNMWDTMGPVTGLAQDPSWQYFSQFLDASVPA</sequence>
<dbReference type="EMBL" id="KI912121">
    <property type="protein sequence ID" value="ETS73556.1"/>
    <property type="molecule type" value="Genomic_DNA"/>
</dbReference>
<dbReference type="InterPro" id="IPR036864">
    <property type="entry name" value="Zn2-C6_fun-type_DNA-bd_sf"/>
</dbReference>
<dbReference type="GO" id="GO:0005634">
    <property type="term" value="C:nucleus"/>
    <property type="evidence" value="ECO:0007669"/>
    <property type="project" value="UniProtKB-SubCell"/>
</dbReference>
<keyword evidence="7" id="KW-1185">Reference proteome</keyword>
<evidence type="ECO:0000256" key="4">
    <source>
        <dbReference type="SAM" id="MobiDB-lite"/>
    </source>
</evidence>
<dbReference type="InParanoid" id="W3WL68"/>
<keyword evidence="2" id="KW-0479">Metal-binding</keyword>
<dbReference type="OMA" id="HTYHFQR"/>
<comment type="subcellular location">
    <subcellularLocation>
        <location evidence="1">Nucleus</location>
    </subcellularLocation>
</comment>
<feature type="compositionally biased region" description="Polar residues" evidence="4">
    <location>
        <begin position="81"/>
        <end position="95"/>
    </location>
</feature>
<dbReference type="eggNOG" id="ENOG502RVV0">
    <property type="taxonomic scope" value="Eukaryota"/>
</dbReference>
<dbReference type="CDD" id="cd00067">
    <property type="entry name" value="GAL4"/>
    <property type="match status" value="1"/>
</dbReference>
<dbReference type="KEGG" id="pfy:PFICI_14502"/>
<dbReference type="HOGENOM" id="CLU_007426_4_1_1"/>
<name>W3WL68_PESFW</name>
<dbReference type="GO" id="GO:0003677">
    <property type="term" value="F:DNA binding"/>
    <property type="evidence" value="ECO:0007669"/>
    <property type="project" value="InterPro"/>
</dbReference>
<evidence type="ECO:0000259" key="5">
    <source>
        <dbReference type="PROSITE" id="PS50048"/>
    </source>
</evidence>
<evidence type="ECO:0000256" key="1">
    <source>
        <dbReference type="ARBA" id="ARBA00004123"/>
    </source>
</evidence>
<evidence type="ECO:0000313" key="7">
    <source>
        <dbReference type="Proteomes" id="UP000030651"/>
    </source>
</evidence>
<dbReference type="InterPro" id="IPR050613">
    <property type="entry name" value="Sec_Metabolite_Reg"/>
</dbReference>
<evidence type="ECO:0000256" key="2">
    <source>
        <dbReference type="ARBA" id="ARBA00022723"/>
    </source>
</evidence>
<dbReference type="CDD" id="cd12148">
    <property type="entry name" value="fungal_TF_MHR"/>
    <property type="match status" value="1"/>
</dbReference>
<dbReference type="GO" id="GO:0000981">
    <property type="term" value="F:DNA-binding transcription factor activity, RNA polymerase II-specific"/>
    <property type="evidence" value="ECO:0007669"/>
    <property type="project" value="InterPro"/>
</dbReference>
<protein>
    <recommendedName>
        <fullName evidence="5">Zn(2)-C6 fungal-type domain-containing protein</fullName>
    </recommendedName>
</protein>
<dbReference type="Proteomes" id="UP000030651">
    <property type="component" value="Unassembled WGS sequence"/>
</dbReference>
<feature type="domain" description="Zn(2)-C6 fungal-type" evidence="5">
    <location>
        <begin position="18"/>
        <end position="50"/>
    </location>
</feature>
<reference evidence="7" key="1">
    <citation type="journal article" date="2015" name="BMC Genomics">
        <title>Genomic and transcriptomic analysis of the endophytic fungus Pestalotiopsis fici reveals its lifestyle and high potential for synthesis of natural products.</title>
        <authorList>
            <person name="Wang X."/>
            <person name="Zhang X."/>
            <person name="Liu L."/>
            <person name="Xiang M."/>
            <person name="Wang W."/>
            <person name="Sun X."/>
            <person name="Che Y."/>
            <person name="Guo L."/>
            <person name="Liu G."/>
            <person name="Guo L."/>
            <person name="Wang C."/>
            <person name="Yin W.B."/>
            <person name="Stadler M."/>
            <person name="Zhang X."/>
            <person name="Liu X."/>
        </authorList>
    </citation>
    <scope>NUCLEOTIDE SEQUENCE [LARGE SCALE GENOMIC DNA]</scope>
    <source>
        <strain evidence="7">W106-1 / CGMCC3.15140</strain>
    </source>
</reference>
<keyword evidence="3" id="KW-0539">Nucleus</keyword>
<dbReference type="PROSITE" id="PS00463">
    <property type="entry name" value="ZN2_CY6_FUNGAL_1"/>
    <property type="match status" value="1"/>
</dbReference>
<dbReference type="Pfam" id="PF00172">
    <property type="entry name" value="Zn_clus"/>
    <property type="match status" value="1"/>
</dbReference>
<dbReference type="OrthoDB" id="4934715at2759"/>
<dbReference type="SMART" id="SM00066">
    <property type="entry name" value="GAL4"/>
    <property type="match status" value="1"/>
</dbReference>
<dbReference type="GeneID" id="19279515"/>
<dbReference type="GO" id="GO:0006351">
    <property type="term" value="P:DNA-templated transcription"/>
    <property type="evidence" value="ECO:0007669"/>
    <property type="project" value="InterPro"/>
</dbReference>
<evidence type="ECO:0000313" key="6">
    <source>
        <dbReference type="EMBL" id="ETS73556.1"/>
    </source>
</evidence>
<dbReference type="AlphaFoldDB" id="W3WL68"/>
<dbReference type="Pfam" id="PF04082">
    <property type="entry name" value="Fungal_trans"/>
    <property type="match status" value="1"/>
</dbReference>
<organism evidence="6 7">
    <name type="scientific">Pestalotiopsis fici (strain W106-1 / CGMCC3.15140)</name>
    <dbReference type="NCBI Taxonomy" id="1229662"/>
    <lineage>
        <taxon>Eukaryota</taxon>
        <taxon>Fungi</taxon>
        <taxon>Dikarya</taxon>
        <taxon>Ascomycota</taxon>
        <taxon>Pezizomycotina</taxon>
        <taxon>Sordariomycetes</taxon>
        <taxon>Xylariomycetidae</taxon>
        <taxon>Amphisphaeriales</taxon>
        <taxon>Sporocadaceae</taxon>
        <taxon>Pestalotiopsis</taxon>
    </lineage>
</organism>
<feature type="region of interest" description="Disordered" evidence="4">
    <location>
        <begin position="81"/>
        <end position="101"/>
    </location>
</feature>
<dbReference type="PANTHER" id="PTHR31001:SF49">
    <property type="entry name" value="ZN(II)2CYS6 TRANSCRIPTION FACTOR (EUROFUNG)"/>
    <property type="match status" value="1"/>
</dbReference>
<dbReference type="InterPro" id="IPR001138">
    <property type="entry name" value="Zn2Cys6_DnaBD"/>
</dbReference>
<dbReference type="RefSeq" id="XP_007841274.1">
    <property type="nucleotide sequence ID" value="XM_007843083.1"/>
</dbReference>
<evidence type="ECO:0000256" key="3">
    <source>
        <dbReference type="ARBA" id="ARBA00023242"/>
    </source>
</evidence>
<gene>
    <name evidence="6" type="ORF">PFICI_14502</name>
</gene>